<keyword evidence="6" id="KW-0560">Oxidoreductase</keyword>
<keyword evidence="13" id="KW-1185">Reference proteome</keyword>
<dbReference type="PANTHER" id="PTHR47354:SF8">
    <property type="entry name" value="1,2-PHENYLACETYL-COA EPOXIDASE, SUBUNIT E"/>
    <property type="match status" value="1"/>
</dbReference>
<dbReference type="SUPFAM" id="SSF63380">
    <property type="entry name" value="Riboflavin synthase domain-like"/>
    <property type="match status" value="1"/>
</dbReference>
<evidence type="ECO:0000256" key="2">
    <source>
        <dbReference type="ARBA" id="ARBA00022630"/>
    </source>
</evidence>
<dbReference type="RefSeq" id="WP_114452653.1">
    <property type="nucleotide sequence ID" value="NZ_QPJC01000004.1"/>
</dbReference>
<dbReference type="Pfam" id="PF00175">
    <property type="entry name" value="NAD_binding_1"/>
    <property type="match status" value="1"/>
</dbReference>
<dbReference type="CDD" id="cd00207">
    <property type="entry name" value="fer2"/>
    <property type="match status" value="1"/>
</dbReference>
<dbReference type="GO" id="GO:0046872">
    <property type="term" value="F:metal ion binding"/>
    <property type="evidence" value="ECO:0007669"/>
    <property type="project" value="UniProtKB-KW"/>
</dbReference>
<dbReference type="CDD" id="cd06214">
    <property type="entry name" value="PA_degradation_oxidoreductase_like"/>
    <property type="match status" value="1"/>
</dbReference>
<dbReference type="PRINTS" id="PR00371">
    <property type="entry name" value="FPNCR"/>
</dbReference>
<keyword evidence="5" id="KW-0274">FAD</keyword>
<dbReference type="InterPro" id="IPR001433">
    <property type="entry name" value="OxRdtase_FAD/NAD-bd"/>
</dbReference>
<feature type="domain" description="FAD-binding FR-type" evidence="11">
    <location>
        <begin position="9"/>
        <end position="115"/>
    </location>
</feature>
<dbReference type="InterPro" id="IPR008333">
    <property type="entry name" value="Cbr1-like_FAD-bd_dom"/>
</dbReference>
<dbReference type="Pfam" id="PF00111">
    <property type="entry name" value="Fer2"/>
    <property type="match status" value="1"/>
</dbReference>
<dbReference type="InterPro" id="IPR039261">
    <property type="entry name" value="FNR_nucleotide-bd"/>
</dbReference>
<dbReference type="AlphaFoldDB" id="A0A368VSA4"/>
<dbReference type="EMBL" id="QPJC01000004">
    <property type="protein sequence ID" value="RCW44565.1"/>
    <property type="molecule type" value="Genomic_DNA"/>
</dbReference>
<gene>
    <name evidence="12" type="ORF">DFQ14_104154</name>
</gene>
<evidence type="ECO:0000259" key="10">
    <source>
        <dbReference type="PROSITE" id="PS51085"/>
    </source>
</evidence>
<keyword evidence="4" id="KW-0479">Metal-binding</keyword>
<dbReference type="InterPro" id="IPR050415">
    <property type="entry name" value="MRET"/>
</dbReference>
<dbReference type="InterPro" id="IPR036010">
    <property type="entry name" value="2Fe-2S_ferredoxin-like_sf"/>
</dbReference>
<dbReference type="InterPro" id="IPR017927">
    <property type="entry name" value="FAD-bd_FR_type"/>
</dbReference>
<dbReference type="InterPro" id="IPR006058">
    <property type="entry name" value="2Fe2S_fd_BS"/>
</dbReference>
<dbReference type="GO" id="GO:0050660">
    <property type="term" value="F:flavin adenine dinucleotide binding"/>
    <property type="evidence" value="ECO:0007669"/>
    <property type="project" value="TreeGrafter"/>
</dbReference>
<evidence type="ECO:0000256" key="1">
    <source>
        <dbReference type="ARBA" id="ARBA00001974"/>
    </source>
</evidence>
<name>A0A368VSA4_9ACTN</name>
<dbReference type="GO" id="GO:0051537">
    <property type="term" value="F:2 iron, 2 sulfur cluster binding"/>
    <property type="evidence" value="ECO:0007669"/>
    <property type="project" value="UniProtKB-KW"/>
</dbReference>
<evidence type="ECO:0000256" key="5">
    <source>
        <dbReference type="ARBA" id="ARBA00022827"/>
    </source>
</evidence>
<dbReference type="Pfam" id="PF00970">
    <property type="entry name" value="FAD_binding_6"/>
    <property type="match status" value="1"/>
</dbReference>
<dbReference type="Proteomes" id="UP000253495">
    <property type="component" value="Unassembled WGS sequence"/>
</dbReference>
<feature type="domain" description="2Fe-2S ferredoxin-type" evidence="10">
    <location>
        <begin position="267"/>
        <end position="355"/>
    </location>
</feature>
<accession>A0A368VSA4</accession>
<dbReference type="PROSITE" id="PS51384">
    <property type="entry name" value="FAD_FR"/>
    <property type="match status" value="1"/>
</dbReference>
<feature type="region of interest" description="Disordered" evidence="9">
    <location>
        <begin position="244"/>
        <end position="263"/>
    </location>
</feature>
<keyword evidence="8" id="KW-0411">Iron-sulfur</keyword>
<dbReference type="Gene3D" id="3.10.20.30">
    <property type="match status" value="1"/>
</dbReference>
<sequence length="355" mass="38118">MSEPRLPATDSIRLEVAEVIDETADARSLVFTVPEGPGGPMSYRPGQFLTLRVPGDSAGPVGRCYSLSSSPHTDAAPKVTVKRVDGGYGSNWLCDNVVPGTTVELLPPAGVFTPASLDEDLLLFAGGSGITPVISIVKSALAEGGGRIVLIYANRDQDSVIFAAELRALAEQYPQRLTVIHWLETVQGLPGAAALRALAEPFSGFDVFVCGPNAFMEVANRALRDMEVPRNRIHIERFLSLEDNPFDPGDAATEPTGEEAAPEDGEAVVEVDLDGARSRFAWPRGKLLLDLLLERGLDAPYSCRQGACSACACRIDSGEVKMQRNQILEQEDLDEGIVLACQSLPVTDEVHISYE</sequence>
<dbReference type="InterPro" id="IPR001709">
    <property type="entry name" value="Flavoprot_Pyr_Nucl_cyt_Rdtase"/>
</dbReference>
<proteinExistence type="predicted"/>
<dbReference type="SUPFAM" id="SSF54292">
    <property type="entry name" value="2Fe-2S ferredoxin-like"/>
    <property type="match status" value="1"/>
</dbReference>
<keyword evidence="7" id="KW-0408">Iron</keyword>
<dbReference type="PRINTS" id="PR00410">
    <property type="entry name" value="PHEHYDRXLASE"/>
</dbReference>
<dbReference type="InterPro" id="IPR012675">
    <property type="entry name" value="Beta-grasp_dom_sf"/>
</dbReference>
<evidence type="ECO:0000313" key="13">
    <source>
        <dbReference type="Proteomes" id="UP000253495"/>
    </source>
</evidence>
<dbReference type="InterPro" id="IPR001041">
    <property type="entry name" value="2Fe-2S_ferredoxin-type"/>
</dbReference>
<keyword evidence="2" id="KW-0285">Flavoprotein</keyword>
<dbReference type="Gene3D" id="2.40.30.10">
    <property type="entry name" value="Translation factors"/>
    <property type="match status" value="1"/>
</dbReference>
<dbReference type="Gene3D" id="3.40.50.80">
    <property type="entry name" value="Nucleotide-binding domain of ferredoxin-NADP reductase (FNR) module"/>
    <property type="match status" value="1"/>
</dbReference>
<evidence type="ECO:0000256" key="8">
    <source>
        <dbReference type="ARBA" id="ARBA00023014"/>
    </source>
</evidence>
<keyword evidence="12" id="KW-0503">Monooxygenase</keyword>
<evidence type="ECO:0000256" key="4">
    <source>
        <dbReference type="ARBA" id="ARBA00022723"/>
    </source>
</evidence>
<protein>
    <submittedName>
        <fullName evidence="12">3-ketosteroid 9alpha-monooxygenase subunit B</fullName>
    </submittedName>
</protein>
<dbReference type="PROSITE" id="PS51085">
    <property type="entry name" value="2FE2S_FER_2"/>
    <property type="match status" value="1"/>
</dbReference>
<comment type="caution">
    <text evidence="12">The sequence shown here is derived from an EMBL/GenBank/DDBJ whole genome shotgun (WGS) entry which is preliminary data.</text>
</comment>
<evidence type="ECO:0000259" key="11">
    <source>
        <dbReference type="PROSITE" id="PS51384"/>
    </source>
</evidence>
<dbReference type="SUPFAM" id="SSF52343">
    <property type="entry name" value="Ferredoxin reductase-like, C-terminal NADP-linked domain"/>
    <property type="match status" value="1"/>
</dbReference>
<dbReference type="OrthoDB" id="9796486at2"/>
<dbReference type="InterPro" id="IPR017938">
    <property type="entry name" value="Riboflavin_synthase-like_b-brl"/>
</dbReference>
<evidence type="ECO:0000256" key="6">
    <source>
        <dbReference type="ARBA" id="ARBA00023002"/>
    </source>
</evidence>
<evidence type="ECO:0000313" key="12">
    <source>
        <dbReference type="EMBL" id="RCW44565.1"/>
    </source>
</evidence>
<reference evidence="12 13" key="1">
    <citation type="submission" date="2018-07" db="EMBL/GenBank/DDBJ databases">
        <title>Genomic Encyclopedia of Type Strains, Phase III (KMG-III): the genomes of soil and plant-associated and newly described type strains.</title>
        <authorList>
            <person name="Whitman W."/>
        </authorList>
    </citation>
    <scope>NUCLEOTIDE SEQUENCE [LARGE SCALE GENOMIC DNA]</scope>
    <source>
        <strain evidence="12 13">CECT 8575</strain>
    </source>
</reference>
<evidence type="ECO:0000256" key="7">
    <source>
        <dbReference type="ARBA" id="ARBA00023004"/>
    </source>
</evidence>
<keyword evidence="3" id="KW-0001">2Fe-2S</keyword>
<evidence type="ECO:0000256" key="3">
    <source>
        <dbReference type="ARBA" id="ARBA00022714"/>
    </source>
</evidence>
<evidence type="ECO:0000256" key="9">
    <source>
        <dbReference type="SAM" id="MobiDB-lite"/>
    </source>
</evidence>
<organism evidence="12 13">
    <name type="scientific">Halopolyspora algeriensis</name>
    <dbReference type="NCBI Taxonomy" id="1500506"/>
    <lineage>
        <taxon>Bacteria</taxon>
        <taxon>Bacillati</taxon>
        <taxon>Actinomycetota</taxon>
        <taxon>Actinomycetes</taxon>
        <taxon>Actinomycetes incertae sedis</taxon>
        <taxon>Halopolyspora</taxon>
    </lineage>
</organism>
<dbReference type="GO" id="GO:0004497">
    <property type="term" value="F:monooxygenase activity"/>
    <property type="evidence" value="ECO:0007669"/>
    <property type="project" value="UniProtKB-KW"/>
</dbReference>
<dbReference type="PROSITE" id="PS00197">
    <property type="entry name" value="2FE2S_FER_1"/>
    <property type="match status" value="1"/>
</dbReference>
<dbReference type="PANTHER" id="PTHR47354">
    <property type="entry name" value="NADH OXIDOREDUCTASE HCR"/>
    <property type="match status" value="1"/>
</dbReference>
<comment type="cofactor">
    <cofactor evidence="1">
        <name>FAD</name>
        <dbReference type="ChEBI" id="CHEBI:57692"/>
    </cofactor>
</comment>